<dbReference type="AlphaFoldDB" id="A0A017S2E1"/>
<feature type="compositionally biased region" description="Polar residues" evidence="2">
    <location>
        <begin position="423"/>
        <end position="444"/>
    </location>
</feature>
<feature type="region of interest" description="Disordered" evidence="2">
    <location>
        <begin position="48"/>
        <end position="81"/>
    </location>
</feature>
<keyword evidence="3" id="KW-1133">Transmembrane helix</keyword>
<feature type="region of interest" description="Disordered" evidence="2">
    <location>
        <begin position="409"/>
        <end position="467"/>
    </location>
</feature>
<feature type="coiled-coil region" evidence="1">
    <location>
        <begin position="203"/>
        <end position="279"/>
    </location>
</feature>
<protein>
    <submittedName>
        <fullName evidence="4">Uncharacterized protein</fullName>
    </submittedName>
</protein>
<feature type="transmembrane region" description="Helical" evidence="3">
    <location>
        <begin position="680"/>
        <end position="703"/>
    </location>
</feature>
<dbReference type="Proteomes" id="UP000019804">
    <property type="component" value="Unassembled WGS sequence"/>
</dbReference>
<sequence length="752" mass="86009">MSMSRSMSNNDDFSRHNIPGFMEDDTHIIEADDDSDGDEVVDIEDMSGIDNYVDEDCTVSDEESEPEDLAGMHGNGDSKLQSEVNRLRKELARANDENEKKDGKLVKLEWSKGELVKDTNRLNEQMNELKEKLTTTEVGSLNKNLSGSMYGVKDGGYNPLQDRVNHLSQELSEEKEANEEKTGMIAKLECDLKLAQGRFAEDTDRMTGEIEHLEHALAQEQENVKDFKAHIMDLQRHKSDMEEDLKAAGEQRASDVEENENLRTQLKSCNEKSKCMRQRNGEMEKEMRAMVDDFQKVLAKANSDKYEYKKKYESSQGQLGEMASALENCENAYLQQKEQLFRSNHSLQQVRYEANYTQFDSGFNGNDSRSPSRNDNQPQSTRLDAELEDELESETEGFYFIRDEGISDKTDVSQRGDHADSWLNPNKSRSPGRARSTNFDGSMSDSEDGWIGTSDNNDDGDFVELSPGVDMDLNGKSAIEVVHDEAPTSDGNKPESEDEYYEDVESNHTSRLLANSIHKHEEALVNHPRQPFGIPSTSRRFWADEDTAQYAPQFDHSAYQKRETFEQGTQTEDIPRTPDRGFNEEDRERLISTLHPLLYLLYMLTILLGGMINRLIRLEVTLKKQFNLPTDVEYIKTSSRDQIHGAMDTSPSQQDDTAQHQSEVTMTTSVRKAEGHLKHLVRYVLLWSCVLGVLMVRLVYVWWSDDEWQWTAANKTPRCVPIELLRGHSNEHDWVQVWNFQVVKILNDRVAG</sequence>
<keyword evidence="3" id="KW-0812">Transmembrane</keyword>
<feature type="region of interest" description="Disordered" evidence="2">
    <location>
        <begin position="482"/>
        <end position="502"/>
    </location>
</feature>
<accession>A0A017S2E1</accession>
<name>A0A017S2E1_ASPRC</name>
<feature type="transmembrane region" description="Helical" evidence="3">
    <location>
        <begin position="597"/>
        <end position="616"/>
    </location>
</feature>
<feature type="compositionally biased region" description="Basic and acidic residues" evidence="2">
    <location>
        <begin position="409"/>
        <end position="420"/>
    </location>
</feature>
<proteinExistence type="predicted"/>
<dbReference type="RefSeq" id="XP_040634035.1">
    <property type="nucleotide sequence ID" value="XM_040778302.1"/>
</dbReference>
<organism evidence="4 5">
    <name type="scientific">Aspergillus ruber (strain CBS 135680)</name>
    <dbReference type="NCBI Taxonomy" id="1388766"/>
    <lineage>
        <taxon>Eukaryota</taxon>
        <taxon>Fungi</taxon>
        <taxon>Dikarya</taxon>
        <taxon>Ascomycota</taxon>
        <taxon>Pezizomycotina</taxon>
        <taxon>Eurotiomycetes</taxon>
        <taxon>Eurotiomycetidae</taxon>
        <taxon>Eurotiales</taxon>
        <taxon>Aspergillaceae</taxon>
        <taxon>Aspergillus</taxon>
        <taxon>Aspergillus subgen. Aspergillus</taxon>
    </lineage>
</organism>
<evidence type="ECO:0000256" key="2">
    <source>
        <dbReference type="SAM" id="MobiDB-lite"/>
    </source>
</evidence>
<dbReference type="HOGENOM" id="CLU_370031_0_0_1"/>
<feature type="compositionally biased region" description="Polar residues" evidence="2">
    <location>
        <begin position="649"/>
        <end position="665"/>
    </location>
</feature>
<dbReference type="STRING" id="1388766.A0A017S2E1"/>
<keyword evidence="3" id="KW-0472">Membrane</keyword>
<feature type="compositionally biased region" description="Basic and acidic residues" evidence="2">
    <location>
        <begin position="573"/>
        <end position="584"/>
    </location>
</feature>
<keyword evidence="1" id="KW-0175">Coiled coil</keyword>
<evidence type="ECO:0000313" key="5">
    <source>
        <dbReference type="Proteomes" id="UP000019804"/>
    </source>
</evidence>
<feature type="region of interest" description="Disordered" evidence="2">
    <location>
        <begin position="564"/>
        <end position="584"/>
    </location>
</feature>
<dbReference type="OrthoDB" id="4506292at2759"/>
<dbReference type="EMBL" id="KK088461">
    <property type="protein sequence ID" value="EYE90345.1"/>
    <property type="molecule type" value="Genomic_DNA"/>
</dbReference>
<feature type="region of interest" description="Disordered" evidence="2">
    <location>
        <begin position="643"/>
        <end position="665"/>
    </location>
</feature>
<evidence type="ECO:0000256" key="3">
    <source>
        <dbReference type="SAM" id="Phobius"/>
    </source>
</evidence>
<feature type="region of interest" description="Disordered" evidence="2">
    <location>
        <begin position="358"/>
        <end position="391"/>
    </location>
</feature>
<evidence type="ECO:0000313" key="4">
    <source>
        <dbReference type="EMBL" id="EYE90345.1"/>
    </source>
</evidence>
<reference evidence="5" key="1">
    <citation type="journal article" date="2014" name="Nat. Commun.">
        <title>Genomic adaptations of the halophilic Dead Sea filamentous fungus Eurotium rubrum.</title>
        <authorList>
            <person name="Kis-Papo T."/>
            <person name="Weig A.R."/>
            <person name="Riley R."/>
            <person name="Persoh D."/>
            <person name="Salamov A."/>
            <person name="Sun H."/>
            <person name="Lipzen A."/>
            <person name="Wasser S.P."/>
            <person name="Rambold G."/>
            <person name="Grigoriev I.V."/>
            <person name="Nevo E."/>
        </authorList>
    </citation>
    <scope>NUCLEOTIDE SEQUENCE [LARGE SCALE GENOMIC DNA]</scope>
    <source>
        <strain evidence="5">CBS 135680</strain>
    </source>
</reference>
<dbReference type="GeneID" id="63693426"/>
<feature type="compositionally biased region" description="Polar residues" evidence="2">
    <location>
        <begin position="358"/>
        <end position="382"/>
    </location>
</feature>
<keyword evidence="5" id="KW-1185">Reference proteome</keyword>
<evidence type="ECO:0000256" key="1">
    <source>
        <dbReference type="SAM" id="Coils"/>
    </source>
</evidence>
<feature type="compositionally biased region" description="Acidic residues" evidence="2">
    <location>
        <begin position="48"/>
        <end position="68"/>
    </location>
</feature>
<gene>
    <name evidence="4" type="ORF">EURHEDRAFT_309459</name>
</gene>